<sequence>MRRIRLKSIFHNNPVKKIKIKYQHQSDTQKFINSYFEKRRIKADCVDSEFNRGKNQRVYSKTFMVKVPQSMSCAQIIEEISLYRNIIEIRRIKK</sequence>
<protein>
    <submittedName>
        <fullName evidence="1">Uncharacterized protein</fullName>
    </submittedName>
</protein>
<proteinExistence type="predicted"/>
<accession>A0AAU9DG74</accession>
<reference evidence="1 2" key="1">
    <citation type="journal article" date="2023" name="Microbiol. Spectr.">
        <title>Symbiosis of Carpenter Bees with Uncharacterized Lactic Acid Bacteria Showing NAD Auxotrophy.</title>
        <authorList>
            <person name="Kawasaki S."/>
            <person name="Ozawa K."/>
            <person name="Mori T."/>
            <person name="Yamamoto A."/>
            <person name="Ito M."/>
            <person name="Ohkuma M."/>
            <person name="Sakamoto M."/>
            <person name="Matsutani M."/>
        </authorList>
    </citation>
    <scope>NUCLEOTIDE SEQUENCE [LARGE SCALE GENOMIC DNA]</scope>
    <source>
        <strain evidence="1 2">XA3</strain>
    </source>
</reference>
<keyword evidence="2" id="KW-1185">Reference proteome</keyword>
<dbReference type="KEGG" id="xap:XA3_13910"/>
<dbReference type="AlphaFoldDB" id="A0AAU9DG74"/>
<gene>
    <name evidence="1" type="ORF">XA3_13910</name>
</gene>
<name>A0AAU9DG74_9LACO</name>
<evidence type="ECO:0000313" key="1">
    <source>
        <dbReference type="EMBL" id="BDR58950.1"/>
    </source>
</evidence>
<organism evidence="1 2">
    <name type="scientific">Xylocopilactobacillus apicola</name>
    <dbReference type="NCBI Taxonomy" id="2932184"/>
    <lineage>
        <taxon>Bacteria</taxon>
        <taxon>Bacillati</taxon>
        <taxon>Bacillota</taxon>
        <taxon>Bacilli</taxon>
        <taxon>Lactobacillales</taxon>
        <taxon>Lactobacillaceae</taxon>
        <taxon>Xylocopilactobacillus</taxon>
    </lineage>
</organism>
<dbReference type="Proteomes" id="UP001321861">
    <property type="component" value="Chromosome"/>
</dbReference>
<evidence type="ECO:0000313" key="2">
    <source>
        <dbReference type="Proteomes" id="UP001321861"/>
    </source>
</evidence>
<dbReference type="EMBL" id="AP026802">
    <property type="protein sequence ID" value="BDR58950.1"/>
    <property type="molecule type" value="Genomic_DNA"/>
</dbReference>